<sequence length="139" mass="14715">MVGVSLLVGPGEGAAGCAATGTVRRGVPGTGARHDEVPRLSVFGSAPSVVAWWTSCPVPVSARSVRRPGRNPEMCGGSLTPPPISRRILGRCVHMVNALGTGRCRAFTPDRAARRRTSAHPPPRTDRARGCSTRKETHW</sequence>
<feature type="compositionally biased region" description="Basic and acidic residues" evidence="1">
    <location>
        <begin position="123"/>
        <end position="139"/>
    </location>
</feature>
<gene>
    <name evidence="2" type="ORF">GCM10020366_38520</name>
</gene>
<comment type="caution">
    <text evidence="2">The sequence shown here is derived from an EMBL/GenBank/DDBJ whole genome shotgun (WGS) entry which is preliminary data.</text>
</comment>
<organism evidence="2 3">
    <name type="scientific">Saccharopolyspora gregorii</name>
    <dbReference type="NCBI Taxonomy" id="33914"/>
    <lineage>
        <taxon>Bacteria</taxon>
        <taxon>Bacillati</taxon>
        <taxon>Actinomycetota</taxon>
        <taxon>Actinomycetes</taxon>
        <taxon>Pseudonocardiales</taxon>
        <taxon>Pseudonocardiaceae</taxon>
        <taxon>Saccharopolyspora</taxon>
    </lineage>
</organism>
<protein>
    <recommendedName>
        <fullName evidence="4">Secreted protein</fullName>
    </recommendedName>
</protein>
<dbReference type="Proteomes" id="UP001500483">
    <property type="component" value="Unassembled WGS sequence"/>
</dbReference>
<dbReference type="EMBL" id="BAAAYK010000038">
    <property type="protein sequence ID" value="GAA3360055.1"/>
    <property type="molecule type" value="Genomic_DNA"/>
</dbReference>
<name>A0ABP6RU74_9PSEU</name>
<feature type="region of interest" description="Disordered" evidence="1">
    <location>
        <begin position="108"/>
        <end position="139"/>
    </location>
</feature>
<evidence type="ECO:0000313" key="2">
    <source>
        <dbReference type="EMBL" id="GAA3360055.1"/>
    </source>
</evidence>
<proteinExistence type="predicted"/>
<reference evidence="3" key="1">
    <citation type="journal article" date="2019" name="Int. J. Syst. Evol. Microbiol.">
        <title>The Global Catalogue of Microorganisms (GCM) 10K type strain sequencing project: providing services to taxonomists for standard genome sequencing and annotation.</title>
        <authorList>
            <consortium name="The Broad Institute Genomics Platform"/>
            <consortium name="The Broad Institute Genome Sequencing Center for Infectious Disease"/>
            <person name="Wu L."/>
            <person name="Ma J."/>
        </authorList>
    </citation>
    <scope>NUCLEOTIDE SEQUENCE [LARGE SCALE GENOMIC DNA]</scope>
    <source>
        <strain evidence="3">JCM 9687</strain>
    </source>
</reference>
<evidence type="ECO:0000313" key="3">
    <source>
        <dbReference type="Proteomes" id="UP001500483"/>
    </source>
</evidence>
<evidence type="ECO:0000256" key="1">
    <source>
        <dbReference type="SAM" id="MobiDB-lite"/>
    </source>
</evidence>
<keyword evidence="3" id="KW-1185">Reference proteome</keyword>
<accession>A0ABP6RU74</accession>
<evidence type="ECO:0008006" key="4">
    <source>
        <dbReference type="Google" id="ProtNLM"/>
    </source>
</evidence>